<dbReference type="AlphaFoldDB" id="A0A8A4TUU2"/>
<name>A0A8A4TUU2_SULCO</name>
<dbReference type="EMBL" id="CP071793">
    <property type="protein sequence ID" value="QTD50295.1"/>
    <property type="molecule type" value="Genomic_DNA"/>
</dbReference>
<accession>A0A8A4TUU2</accession>
<evidence type="ECO:0000313" key="1">
    <source>
        <dbReference type="EMBL" id="QTD50295.1"/>
    </source>
</evidence>
<protein>
    <submittedName>
        <fullName evidence="1">Uncharacterized protein</fullName>
    </submittedName>
</protein>
<sequence length="174" mass="19538">MTETHPAEQQIWRLAYLHLDPDRESPEWYLLVNEGPVDRVLARDGRILVFTDPAAADRVIDRFGADLPADDRDLEEPFFRGHLAQTLYLLTSGEADESRFIIDTANLLLDLIATTGRPVPEHHGRRLKALADHFTFASEPKGFFADSGIAPDAIVETLLWATGLVMLHLSEVRP</sequence>
<organism evidence="1 2">
    <name type="scientific">Sulfidibacter corallicola</name>
    <dbReference type="NCBI Taxonomy" id="2818388"/>
    <lineage>
        <taxon>Bacteria</taxon>
        <taxon>Pseudomonadati</taxon>
        <taxon>Acidobacteriota</taxon>
        <taxon>Holophagae</taxon>
        <taxon>Acanthopleuribacterales</taxon>
        <taxon>Acanthopleuribacteraceae</taxon>
        <taxon>Sulfidibacter</taxon>
    </lineage>
</organism>
<dbReference type="RefSeq" id="WP_237379925.1">
    <property type="nucleotide sequence ID" value="NZ_CP071793.1"/>
</dbReference>
<dbReference type="Proteomes" id="UP000663929">
    <property type="component" value="Chromosome"/>
</dbReference>
<evidence type="ECO:0000313" key="2">
    <source>
        <dbReference type="Proteomes" id="UP000663929"/>
    </source>
</evidence>
<dbReference type="KEGG" id="scor:J3U87_32320"/>
<keyword evidence="2" id="KW-1185">Reference proteome</keyword>
<reference evidence="1" key="1">
    <citation type="submission" date="2021-03" db="EMBL/GenBank/DDBJ databases">
        <title>Acanthopleuribacteraceae sp. M133.</title>
        <authorList>
            <person name="Wang G."/>
        </authorList>
    </citation>
    <scope>NUCLEOTIDE SEQUENCE</scope>
    <source>
        <strain evidence="1">M133</strain>
    </source>
</reference>
<gene>
    <name evidence="1" type="ORF">J3U87_32320</name>
</gene>
<proteinExistence type="predicted"/>